<protein>
    <submittedName>
        <fullName evidence="1">Uncharacterized protein</fullName>
    </submittedName>
</protein>
<proteinExistence type="predicted"/>
<keyword evidence="2" id="KW-1185">Reference proteome</keyword>
<gene>
    <name evidence="1" type="ORF">ACFH04_25895</name>
</gene>
<evidence type="ECO:0000313" key="1">
    <source>
        <dbReference type="EMBL" id="MFC0847120.1"/>
    </source>
</evidence>
<evidence type="ECO:0000313" key="2">
    <source>
        <dbReference type="Proteomes" id="UP001589887"/>
    </source>
</evidence>
<dbReference type="Proteomes" id="UP001589887">
    <property type="component" value="Unassembled WGS sequence"/>
</dbReference>
<dbReference type="EMBL" id="JBHMQV010000009">
    <property type="protein sequence ID" value="MFC0847120.1"/>
    <property type="molecule type" value="Genomic_DNA"/>
</dbReference>
<reference evidence="1 2" key="1">
    <citation type="submission" date="2024-09" db="EMBL/GenBank/DDBJ databases">
        <authorList>
            <person name="Sun Q."/>
            <person name="Mori K."/>
        </authorList>
    </citation>
    <scope>NUCLEOTIDE SEQUENCE [LARGE SCALE GENOMIC DNA]</scope>
    <source>
        <strain evidence="1 2">JCM 4557</strain>
    </source>
</reference>
<dbReference type="RefSeq" id="WP_394322093.1">
    <property type="nucleotide sequence ID" value="NZ_JBHMQV010000009.1"/>
</dbReference>
<organism evidence="1 2">
    <name type="scientific">Streptomyces noboritoensis</name>
    <dbReference type="NCBI Taxonomy" id="67337"/>
    <lineage>
        <taxon>Bacteria</taxon>
        <taxon>Bacillati</taxon>
        <taxon>Actinomycetota</taxon>
        <taxon>Actinomycetes</taxon>
        <taxon>Kitasatosporales</taxon>
        <taxon>Streptomycetaceae</taxon>
        <taxon>Streptomyces</taxon>
    </lineage>
</organism>
<comment type="caution">
    <text evidence="1">The sequence shown here is derived from an EMBL/GenBank/DDBJ whole genome shotgun (WGS) entry which is preliminary data.</text>
</comment>
<sequence length="100" mass="10631">MTHPLLRAALARMAEFPDGQGAGFSADCLADGCGWSQEVTADFIAAHTVLEDHALESGHTIFSTVVATISVVDVPGVEELRREGRKERWRADSPAGQAPA</sequence>
<name>A0ABV6TMW8_9ACTN</name>
<accession>A0ABV6TMW8</accession>